<feature type="domain" description="HTH tetR-type" evidence="3">
    <location>
        <begin position="16"/>
        <end position="76"/>
    </location>
</feature>
<dbReference type="InterPro" id="IPR009057">
    <property type="entry name" value="Homeodomain-like_sf"/>
</dbReference>
<dbReference type="EMBL" id="JAUDCF010000007">
    <property type="protein sequence ID" value="MDM8145243.1"/>
    <property type="molecule type" value="Genomic_DNA"/>
</dbReference>
<dbReference type="Proteomes" id="UP001228403">
    <property type="component" value="Unassembled WGS sequence"/>
</dbReference>
<dbReference type="Gene3D" id="1.10.357.10">
    <property type="entry name" value="Tetracycline Repressor, domain 2"/>
    <property type="match status" value="1"/>
</dbReference>
<dbReference type="PANTHER" id="PTHR43479">
    <property type="entry name" value="ACREF/ENVCD OPERON REPRESSOR-RELATED"/>
    <property type="match status" value="1"/>
</dbReference>
<gene>
    <name evidence="4" type="ORF">QUW02_04760</name>
</gene>
<reference evidence="5" key="2">
    <citation type="submission" date="2023-07" db="EMBL/GenBank/DDBJ databases">
        <title>Identification and characterization of horizontal gene transfer across gut microbiota members of farm animals based on homology search.</title>
        <authorList>
            <person name="Schwarzerova J."/>
            <person name="Nykrynova M."/>
            <person name="Jureckova K."/>
            <person name="Cejkova D."/>
            <person name="Rychlik I."/>
        </authorList>
    </citation>
    <scope>NUCLEOTIDE SEQUENCE [LARGE SCALE GENOMIC DNA]</scope>
    <source>
        <strain evidence="5">ET4</strain>
    </source>
</reference>
<dbReference type="Pfam" id="PF00440">
    <property type="entry name" value="TetR_N"/>
    <property type="match status" value="1"/>
</dbReference>
<feature type="DNA-binding region" description="H-T-H motif" evidence="2">
    <location>
        <begin position="39"/>
        <end position="58"/>
    </location>
</feature>
<name>A0ABT7U3Y8_9BACE</name>
<evidence type="ECO:0000313" key="4">
    <source>
        <dbReference type="EMBL" id="MDM8145243.1"/>
    </source>
</evidence>
<evidence type="ECO:0000256" key="1">
    <source>
        <dbReference type="ARBA" id="ARBA00023125"/>
    </source>
</evidence>
<keyword evidence="1 2" id="KW-0238">DNA-binding</keyword>
<keyword evidence="5" id="KW-1185">Reference proteome</keyword>
<dbReference type="InterPro" id="IPR050624">
    <property type="entry name" value="HTH-type_Tx_Regulator"/>
</dbReference>
<comment type="caution">
    <text evidence="4">The sequence shown here is derived from an EMBL/GenBank/DDBJ whole genome shotgun (WGS) entry which is preliminary data.</text>
</comment>
<evidence type="ECO:0000313" key="5">
    <source>
        <dbReference type="Proteomes" id="UP001228403"/>
    </source>
</evidence>
<sequence length="240" mass="28386">METENIKPRRARRSKADIENGIDKAAKELILQKGFAKVSVLDIIKRAKIEPITFYSRYRNQEQFYEHFVREFDYWFRDVMSREKENDRTEEAYVKLLDSLLQTLSRKSIMLELLRWEVAETNQVTLRTAMNRELHTLPLVDQYETDFKDSGIDISAVSSLLIGGIYYLCLHKDCSTFCRIDLHTEEGLQRIQAALKTMAHLLYERRQESLSPSEDKLQLIAERMREKGMSEEDIQYCLMR</sequence>
<dbReference type="SUPFAM" id="SSF46689">
    <property type="entry name" value="Homeodomain-like"/>
    <property type="match status" value="1"/>
</dbReference>
<dbReference type="PROSITE" id="PS50977">
    <property type="entry name" value="HTH_TETR_2"/>
    <property type="match status" value="1"/>
</dbReference>
<proteinExistence type="predicted"/>
<reference evidence="4 5" key="1">
    <citation type="submission" date="2023-06" db="EMBL/GenBank/DDBJ databases">
        <authorList>
            <person name="Zeman M."/>
            <person name="Kubasova T."/>
            <person name="Jahodarova E."/>
            <person name="Nykrynova M."/>
            <person name="Rychlik I."/>
        </authorList>
    </citation>
    <scope>NUCLEOTIDE SEQUENCE [LARGE SCALE GENOMIC DNA]</scope>
    <source>
        <strain evidence="4 5">ET4</strain>
    </source>
</reference>
<dbReference type="PANTHER" id="PTHR43479:SF11">
    <property type="entry name" value="ACREF_ENVCD OPERON REPRESSOR-RELATED"/>
    <property type="match status" value="1"/>
</dbReference>
<accession>A0ABT7U3Y8</accession>
<organism evidence="4 5">
    <name type="scientific">Bacteroides eggerthii</name>
    <dbReference type="NCBI Taxonomy" id="28111"/>
    <lineage>
        <taxon>Bacteria</taxon>
        <taxon>Pseudomonadati</taxon>
        <taxon>Bacteroidota</taxon>
        <taxon>Bacteroidia</taxon>
        <taxon>Bacteroidales</taxon>
        <taxon>Bacteroidaceae</taxon>
        <taxon>Bacteroides</taxon>
    </lineage>
</organism>
<dbReference type="InterPro" id="IPR001647">
    <property type="entry name" value="HTH_TetR"/>
</dbReference>
<evidence type="ECO:0000259" key="3">
    <source>
        <dbReference type="PROSITE" id="PS50977"/>
    </source>
</evidence>
<evidence type="ECO:0000256" key="2">
    <source>
        <dbReference type="PROSITE-ProRule" id="PRU00335"/>
    </source>
</evidence>
<protein>
    <submittedName>
        <fullName evidence="4">TetR family transcriptional regulator</fullName>
    </submittedName>
</protein>